<gene>
    <name evidence="1" type="ORF">NH26_13985</name>
</gene>
<comment type="caution">
    <text evidence="1">The sequence shown here is derived from an EMBL/GenBank/DDBJ whole genome shotgun (WGS) entry which is preliminary data.</text>
</comment>
<proteinExistence type="predicted"/>
<sequence>MTDKLNTIIASEPQITTEAQRISKAKEILCVKECLSRVQALTNDNSVKSYSIEKNNNQITMIVYFDDSTKETVTSDLLDKTIINQCIQNDFALIEADIDQQIEVL</sequence>
<organism evidence="1 2">
    <name type="scientific">Flammeovirga pacifica</name>
    <dbReference type="NCBI Taxonomy" id="915059"/>
    <lineage>
        <taxon>Bacteria</taxon>
        <taxon>Pseudomonadati</taxon>
        <taxon>Bacteroidota</taxon>
        <taxon>Cytophagia</taxon>
        <taxon>Cytophagales</taxon>
        <taxon>Flammeovirgaceae</taxon>
        <taxon>Flammeovirga</taxon>
    </lineage>
</organism>
<accession>A0A1S1Z275</accession>
<dbReference type="STRING" id="915059.NH26_13985"/>
<reference evidence="1 2" key="1">
    <citation type="journal article" date="2012" name="Int. J. Syst. Evol. Microbiol.">
        <title>Flammeovirga pacifica sp. nov., isolated from deep-sea sediment.</title>
        <authorList>
            <person name="Xu H."/>
            <person name="Fu Y."/>
            <person name="Yang N."/>
            <person name="Ding Z."/>
            <person name="Lai Q."/>
            <person name="Zeng R."/>
        </authorList>
    </citation>
    <scope>NUCLEOTIDE SEQUENCE [LARGE SCALE GENOMIC DNA]</scope>
    <source>
        <strain evidence="2">DSM 24597 / LMG 26175 / WPAGA1</strain>
    </source>
</reference>
<keyword evidence="2" id="KW-1185">Reference proteome</keyword>
<dbReference type="EMBL" id="JRYR02000001">
    <property type="protein sequence ID" value="OHX67374.1"/>
    <property type="molecule type" value="Genomic_DNA"/>
</dbReference>
<name>A0A1S1Z275_FLAPC</name>
<protein>
    <submittedName>
        <fullName evidence="1">Uncharacterized protein</fullName>
    </submittedName>
</protein>
<dbReference type="Proteomes" id="UP000179797">
    <property type="component" value="Unassembled WGS sequence"/>
</dbReference>
<evidence type="ECO:0000313" key="2">
    <source>
        <dbReference type="Proteomes" id="UP000179797"/>
    </source>
</evidence>
<evidence type="ECO:0000313" key="1">
    <source>
        <dbReference type="EMBL" id="OHX67374.1"/>
    </source>
</evidence>
<dbReference type="RefSeq" id="WP_044228999.1">
    <property type="nucleotide sequence ID" value="NZ_JRYR02000001.1"/>
</dbReference>
<dbReference type="AlphaFoldDB" id="A0A1S1Z275"/>